<evidence type="ECO:0000256" key="1">
    <source>
        <dbReference type="SAM" id="Phobius"/>
    </source>
</evidence>
<dbReference type="PATRIC" id="fig|1423725.3.peg.2255"/>
<dbReference type="InterPro" id="IPR008407">
    <property type="entry name" value="Brnchd-chn_aa_trnsp_AzlD"/>
</dbReference>
<dbReference type="PIRSF" id="PIRSF003203">
    <property type="entry name" value="AzlD"/>
    <property type="match status" value="1"/>
</dbReference>
<protein>
    <recommendedName>
        <fullName evidence="4">Branched-chain amino acid transporter AzlD</fullName>
    </recommendedName>
</protein>
<feature type="transmembrane region" description="Helical" evidence="1">
    <location>
        <begin position="40"/>
        <end position="58"/>
    </location>
</feature>
<dbReference type="STRING" id="1423725.FC19_GL002191"/>
<comment type="caution">
    <text evidence="2">The sequence shown here is derived from an EMBL/GenBank/DDBJ whole genome shotgun (WGS) entry which is preliminary data.</text>
</comment>
<dbReference type="EMBL" id="AYZD01000033">
    <property type="protein sequence ID" value="KRM95097.1"/>
    <property type="molecule type" value="Genomic_DNA"/>
</dbReference>
<feature type="transmembrane region" description="Helical" evidence="1">
    <location>
        <begin position="89"/>
        <end position="106"/>
    </location>
</feature>
<keyword evidence="1" id="KW-0812">Transmembrane</keyword>
<name>A0A0R2D3B2_9LACO</name>
<organism evidence="2 3">
    <name type="scientific">Liquorilactobacillus aquaticus DSM 21051</name>
    <dbReference type="NCBI Taxonomy" id="1423725"/>
    <lineage>
        <taxon>Bacteria</taxon>
        <taxon>Bacillati</taxon>
        <taxon>Bacillota</taxon>
        <taxon>Bacilli</taxon>
        <taxon>Lactobacillales</taxon>
        <taxon>Lactobacillaceae</taxon>
        <taxon>Liquorilactobacillus</taxon>
    </lineage>
</organism>
<dbReference type="AlphaFoldDB" id="A0A0R2D3B2"/>
<feature type="transmembrane region" description="Helical" evidence="1">
    <location>
        <begin position="7"/>
        <end position="28"/>
    </location>
</feature>
<feature type="transmembrane region" description="Helical" evidence="1">
    <location>
        <begin position="65"/>
        <end position="83"/>
    </location>
</feature>
<dbReference type="RefSeq" id="WP_057876807.1">
    <property type="nucleotide sequence ID" value="NZ_AYZD01000033.1"/>
</dbReference>
<proteinExistence type="predicted"/>
<keyword evidence="1" id="KW-0472">Membrane</keyword>
<evidence type="ECO:0000313" key="3">
    <source>
        <dbReference type="Proteomes" id="UP000051015"/>
    </source>
</evidence>
<evidence type="ECO:0000313" key="2">
    <source>
        <dbReference type="EMBL" id="KRM95097.1"/>
    </source>
</evidence>
<sequence>MNLAEEILTIGIAACGTMLTRFLPFILIPSNKPIPAFIQQLGKFLPPAILGMLVIYCYKDLPANLNLNALFEITAGIITALVHFWKKNMFLSIGIGTCSYILLLNFF</sequence>
<dbReference type="Pfam" id="PF05437">
    <property type="entry name" value="AzlD"/>
    <property type="match status" value="1"/>
</dbReference>
<dbReference type="OrthoDB" id="308265at2"/>
<dbReference type="Proteomes" id="UP000051015">
    <property type="component" value="Unassembled WGS sequence"/>
</dbReference>
<accession>A0A0R2D3B2</accession>
<reference evidence="2 3" key="1">
    <citation type="journal article" date="2015" name="Genome Announc.">
        <title>Expanding the biotechnology potential of lactobacilli through comparative genomics of 213 strains and associated genera.</title>
        <authorList>
            <person name="Sun Z."/>
            <person name="Harris H.M."/>
            <person name="McCann A."/>
            <person name="Guo C."/>
            <person name="Argimon S."/>
            <person name="Zhang W."/>
            <person name="Yang X."/>
            <person name="Jeffery I.B."/>
            <person name="Cooney J.C."/>
            <person name="Kagawa T.F."/>
            <person name="Liu W."/>
            <person name="Song Y."/>
            <person name="Salvetti E."/>
            <person name="Wrobel A."/>
            <person name="Rasinkangas P."/>
            <person name="Parkhill J."/>
            <person name="Rea M.C."/>
            <person name="O'Sullivan O."/>
            <person name="Ritari J."/>
            <person name="Douillard F.P."/>
            <person name="Paul Ross R."/>
            <person name="Yang R."/>
            <person name="Briner A.E."/>
            <person name="Felis G.E."/>
            <person name="de Vos W.M."/>
            <person name="Barrangou R."/>
            <person name="Klaenhammer T.R."/>
            <person name="Caufield P.W."/>
            <person name="Cui Y."/>
            <person name="Zhang H."/>
            <person name="O'Toole P.W."/>
        </authorList>
    </citation>
    <scope>NUCLEOTIDE SEQUENCE [LARGE SCALE GENOMIC DNA]</scope>
    <source>
        <strain evidence="2 3">DSM 21051</strain>
    </source>
</reference>
<keyword evidence="1" id="KW-1133">Transmembrane helix</keyword>
<keyword evidence="3" id="KW-1185">Reference proteome</keyword>
<gene>
    <name evidence="2" type="ORF">FC19_GL002191</name>
</gene>
<evidence type="ECO:0008006" key="4">
    <source>
        <dbReference type="Google" id="ProtNLM"/>
    </source>
</evidence>